<keyword evidence="6" id="KW-0378">Hydrolase</keyword>
<dbReference type="Gene3D" id="1.10.8.50">
    <property type="match status" value="1"/>
</dbReference>
<dbReference type="InterPro" id="IPR010979">
    <property type="entry name" value="Ribosomal_uS13-like_H2TH"/>
</dbReference>
<dbReference type="AlphaFoldDB" id="A0AAI8X3B9"/>
<evidence type="ECO:0000256" key="14">
    <source>
        <dbReference type="PROSITE-ProRule" id="PRU00391"/>
    </source>
</evidence>
<keyword evidence="7" id="KW-0862">Zinc</keyword>
<dbReference type="GO" id="GO:0140078">
    <property type="term" value="F:class I DNA-(apurinic or apyrimidinic site) endonuclease activity"/>
    <property type="evidence" value="ECO:0007669"/>
    <property type="project" value="UniProtKB-EC"/>
</dbReference>
<evidence type="ECO:0000256" key="5">
    <source>
        <dbReference type="ARBA" id="ARBA00022771"/>
    </source>
</evidence>
<evidence type="ECO:0000259" key="15">
    <source>
        <dbReference type="PROSITE" id="PS51066"/>
    </source>
</evidence>
<dbReference type="PROSITE" id="PS51066">
    <property type="entry name" value="ZF_FPG_2"/>
    <property type="match status" value="1"/>
</dbReference>
<keyword evidence="10" id="KW-0456">Lyase</keyword>
<dbReference type="GO" id="GO:0034039">
    <property type="term" value="F:8-oxo-7,8-dihydroguanine DNA N-glycosylase activity"/>
    <property type="evidence" value="ECO:0007669"/>
    <property type="project" value="TreeGrafter"/>
</dbReference>
<name>A0AAI8X3B9_MYCAV</name>
<keyword evidence="12" id="KW-0326">Glycosidase</keyword>
<evidence type="ECO:0000313" key="17">
    <source>
        <dbReference type="EMBL" id="BBN48662.1"/>
    </source>
</evidence>
<evidence type="ECO:0000256" key="7">
    <source>
        <dbReference type="ARBA" id="ARBA00022833"/>
    </source>
</evidence>
<dbReference type="GO" id="GO:0008270">
    <property type="term" value="F:zinc ion binding"/>
    <property type="evidence" value="ECO:0007669"/>
    <property type="project" value="UniProtKB-KW"/>
</dbReference>
<dbReference type="PROSITE" id="PS51068">
    <property type="entry name" value="FPG_CAT"/>
    <property type="match status" value="1"/>
</dbReference>
<evidence type="ECO:0000256" key="10">
    <source>
        <dbReference type="ARBA" id="ARBA00023239"/>
    </source>
</evidence>
<dbReference type="GO" id="GO:0006284">
    <property type="term" value="P:base-excision repair"/>
    <property type="evidence" value="ECO:0007669"/>
    <property type="project" value="InterPro"/>
</dbReference>
<dbReference type="InterPro" id="IPR000214">
    <property type="entry name" value="Znf_DNA_glyclase/AP_lyase"/>
</dbReference>
<keyword evidence="4" id="KW-0227">DNA damage</keyword>
<evidence type="ECO:0000256" key="3">
    <source>
        <dbReference type="ARBA" id="ARBA00022723"/>
    </source>
</evidence>
<evidence type="ECO:0000256" key="13">
    <source>
        <dbReference type="ARBA" id="ARBA00044632"/>
    </source>
</evidence>
<keyword evidence="11" id="KW-0511">Multifunctional enzyme</keyword>
<evidence type="ECO:0000256" key="2">
    <source>
        <dbReference type="ARBA" id="ARBA00009409"/>
    </source>
</evidence>
<dbReference type="InterPro" id="IPR012319">
    <property type="entry name" value="FPG_cat"/>
</dbReference>
<dbReference type="PANTHER" id="PTHR22993:SF9">
    <property type="entry name" value="FORMAMIDOPYRIMIDINE-DNA GLYCOSYLASE"/>
    <property type="match status" value="1"/>
</dbReference>
<evidence type="ECO:0000256" key="9">
    <source>
        <dbReference type="ARBA" id="ARBA00023204"/>
    </source>
</evidence>
<gene>
    <name evidence="17" type="primary">mutM</name>
    <name evidence="17" type="ORF">JPH1_31370</name>
</gene>
<evidence type="ECO:0000256" key="6">
    <source>
        <dbReference type="ARBA" id="ARBA00022801"/>
    </source>
</evidence>
<comment type="catalytic activity">
    <reaction evidence="13">
        <text>2'-deoxyribonucleotide-(2'-deoxyribose 5'-phosphate)-2'-deoxyribonucleotide-DNA = a 3'-end 2'-deoxyribonucleotide-(2,3-dehydro-2,3-deoxyribose 5'-phosphate)-DNA + a 5'-end 5'-phospho-2'-deoxyribonucleoside-DNA + H(+)</text>
        <dbReference type="Rhea" id="RHEA:66592"/>
        <dbReference type="Rhea" id="RHEA-COMP:13180"/>
        <dbReference type="Rhea" id="RHEA-COMP:16897"/>
        <dbReference type="Rhea" id="RHEA-COMP:17067"/>
        <dbReference type="ChEBI" id="CHEBI:15378"/>
        <dbReference type="ChEBI" id="CHEBI:136412"/>
        <dbReference type="ChEBI" id="CHEBI:157695"/>
        <dbReference type="ChEBI" id="CHEBI:167181"/>
        <dbReference type="EC" id="4.2.99.18"/>
    </reaction>
</comment>
<evidence type="ECO:0000313" key="18">
    <source>
        <dbReference type="Proteomes" id="UP000327362"/>
    </source>
</evidence>
<accession>A0AAI8X3B9</accession>
<dbReference type="SUPFAM" id="SSF46946">
    <property type="entry name" value="S13-like H2TH domain"/>
    <property type="match status" value="1"/>
</dbReference>
<dbReference type="PROSITE" id="PS01242">
    <property type="entry name" value="ZF_FPG_1"/>
    <property type="match status" value="1"/>
</dbReference>
<dbReference type="SMART" id="SM01232">
    <property type="entry name" value="H2TH"/>
    <property type="match status" value="1"/>
</dbReference>
<dbReference type="RefSeq" id="WP_151834888.1">
    <property type="nucleotide sequence ID" value="NZ_AP020326.1"/>
</dbReference>
<comment type="catalytic activity">
    <reaction evidence="1">
        <text>Hydrolysis of DNA containing ring-opened 7-methylguanine residues, releasing 2,6-diamino-4-hydroxy-5-(N-methyl)formamidopyrimidine.</text>
        <dbReference type="EC" id="3.2.2.23"/>
    </reaction>
</comment>
<dbReference type="SMART" id="SM00898">
    <property type="entry name" value="Fapy_DNA_glyco"/>
    <property type="match status" value="1"/>
</dbReference>
<dbReference type="InterPro" id="IPR035937">
    <property type="entry name" value="FPG_N"/>
</dbReference>
<dbReference type="GO" id="GO:0003684">
    <property type="term" value="F:damaged DNA binding"/>
    <property type="evidence" value="ECO:0007669"/>
    <property type="project" value="InterPro"/>
</dbReference>
<dbReference type="Pfam" id="PF06831">
    <property type="entry name" value="H2TH"/>
    <property type="match status" value="1"/>
</dbReference>
<evidence type="ECO:0000259" key="16">
    <source>
        <dbReference type="PROSITE" id="PS51068"/>
    </source>
</evidence>
<keyword evidence="8" id="KW-0238">DNA-binding</keyword>
<dbReference type="CDD" id="cd08773">
    <property type="entry name" value="FpgNei_N"/>
    <property type="match status" value="1"/>
</dbReference>
<dbReference type="EMBL" id="AP020326">
    <property type="protein sequence ID" value="BBN48662.1"/>
    <property type="molecule type" value="Genomic_DNA"/>
</dbReference>
<evidence type="ECO:0000256" key="4">
    <source>
        <dbReference type="ARBA" id="ARBA00022763"/>
    </source>
</evidence>
<keyword evidence="3" id="KW-0479">Metal-binding</keyword>
<keyword evidence="5 14" id="KW-0863">Zinc-finger</keyword>
<feature type="domain" description="Formamidopyrimidine-DNA glycosylase catalytic" evidence="16">
    <location>
        <begin position="2"/>
        <end position="113"/>
    </location>
</feature>
<reference evidence="17 18" key="1">
    <citation type="submission" date="2019-09" db="EMBL/GenBank/DDBJ databases">
        <title>Complete genome sequence of Mycobacterium avium subsp. hominissuis strain JP-H-1.</title>
        <authorList>
            <person name="Kinoshita Y."/>
            <person name="Niwa H."/>
            <person name="Uchida-Fujii E."/>
            <person name="Nukada T."/>
        </authorList>
    </citation>
    <scope>NUCLEOTIDE SEQUENCE [LARGE SCALE GENOMIC DNA]</scope>
    <source>
        <strain evidence="17 18">JP-H-1</strain>
    </source>
</reference>
<dbReference type="Pfam" id="PF01149">
    <property type="entry name" value="Fapy_DNA_glyco"/>
    <property type="match status" value="1"/>
</dbReference>
<comment type="similarity">
    <text evidence="2">Belongs to the FPG family.</text>
</comment>
<dbReference type="SUPFAM" id="SSF81624">
    <property type="entry name" value="N-terminal domain of MutM-like DNA repair proteins"/>
    <property type="match status" value="1"/>
</dbReference>
<evidence type="ECO:0000256" key="12">
    <source>
        <dbReference type="ARBA" id="ARBA00023295"/>
    </source>
</evidence>
<evidence type="ECO:0000256" key="1">
    <source>
        <dbReference type="ARBA" id="ARBA00001668"/>
    </source>
</evidence>
<proteinExistence type="inferred from homology"/>
<organism evidence="17 18">
    <name type="scientific">Mycobacterium avium subsp. hominissuis</name>
    <dbReference type="NCBI Taxonomy" id="439334"/>
    <lineage>
        <taxon>Bacteria</taxon>
        <taxon>Bacillati</taxon>
        <taxon>Actinomycetota</taxon>
        <taxon>Actinomycetes</taxon>
        <taxon>Mycobacteriales</taxon>
        <taxon>Mycobacteriaceae</taxon>
        <taxon>Mycobacterium</taxon>
        <taxon>Mycobacterium avium complex (MAC)</taxon>
    </lineage>
</organism>
<evidence type="ECO:0000256" key="8">
    <source>
        <dbReference type="ARBA" id="ARBA00023125"/>
    </source>
</evidence>
<sequence length="263" mass="29323">MPELPDVEGFRRQLADALPGRRVRRVKVHDPGILRNTTATTLARRLTGRRFAGPRRHGKWLVLPTDGPTLLIHSGMTGRPYYCADGAAEDRYQRLVVSLDQGELRYTDLRKLRGVWLADDPDDLVPITGRQGPDALGLGLRDFRDALTARSALRRQLKSALMDQSVLAGLGNLLVDEICWRARIRPTRAVADLDDDEVKALHRAMTQVLRTAVRHGRVPGLPRWLTGARDAPDPHCPRCGGRLPDHARVGGRTTLWCPRCQPG</sequence>
<dbReference type="SUPFAM" id="SSF57716">
    <property type="entry name" value="Glucocorticoid receptor-like (DNA-binding domain)"/>
    <property type="match status" value="1"/>
</dbReference>
<dbReference type="PANTHER" id="PTHR22993">
    <property type="entry name" value="FORMAMIDOPYRIMIDINE-DNA GLYCOSYLASE"/>
    <property type="match status" value="1"/>
</dbReference>
<dbReference type="Gene3D" id="3.20.190.10">
    <property type="entry name" value="MutM-like, N-terminal"/>
    <property type="match status" value="1"/>
</dbReference>
<keyword evidence="9" id="KW-0234">DNA repair</keyword>
<protein>
    <submittedName>
        <fullName evidence="17">Formamidopyrimidine-DNA glycosylase</fullName>
    </submittedName>
</protein>
<evidence type="ECO:0000256" key="11">
    <source>
        <dbReference type="ARBA" id="ARBA00023268"/>
    </source>
</evidence>
<feature type="domain" description="FPG-type" evidence="15">
    <location>
        <begin position="227"/>
        <end position="262"/>
    </location>
</feature>
<dbReference type="InterPro" id="IPR015886">
    <property type="entry name" value="H2TH_FPG"/>
</dbReference>
<dbReference type="InterPro" id="IPR015887">
    <property type="entry name" value="DNA_glyclase_Znf_dom_DNA_BS"/>
</dbReference>
<dbReference type="Proteomes" id="UP000327362">
    <property type="component" value="Chromosome"/>
</dbReference>